<evidence type="ECO:0000256" key="6">
    <source>
        <dbReference type="ARBA" id="ARBA00022723"/>
    </source>
</evidence>
<keyword evidence="13" id="KW-1185">Reference proteome</keyword>
<keyword evidence="6" id="KW-0479">Metal-binding</keyword>
<evidence type="ECO:0000256" key="7">
    <source>
        <dbReference type="ARBA" id="ARBA00022898"/>
    </source>
</evidence>
<dbReference type="PANTHER" id="PTHR11601:SF34">
    <property type="entry name" value="CYSTEINE DESULFURASE"/>
    <property type="match status" value="1"/>
</dbReference>
<proteinExistence type="inferred from homology"/>
<dbReference type="GO" id="GO:0031071">
    <property type="term" value="F:cysteine desulfurase activity"/>
    <property type="evidence" value="ECO:0007669"/>
    <property type="project" value="UniProtKB-EC"/>
</dbReference>
<evidence type="ECO:0000313" key="12">
    <source>
        <dbReference type="EMBL" id="SEW05386.1"/>
    </source>
</evidence>
<protein>
    <recommendedName>
        <fullName evidence="4">Cysteine desulfurase</fullName>
    </recommendedName>
</protein>
<evidence type="ECO:0000256" key="3">
    <source>
        <dbReference type="ARBA" id="ARBA00006490"/>
    </source>
</evidence>
<evidence type="ECO:0000256" key="10">
    <source>
        <dbReference type="ARBA" id="ARBA00050776"/>
    </source>
</evidence>
<dbReference type="Proteomes" id="UP000199650">
    <property type="component" value="Unassembled WGS sequence"/>
</dbReference>
<dbReference type="SUPFAM" id="SSF53383">
    <property type="entry name" value="PLP-dependent transferases"/>
    <property type="match status" value="1"/>
</dbReference>
<keyword evidence="5" id="KW-0808">Transferase</keyword>
<evidence type="ECO:0000256" key="4">
    <source>
        <dbReference type="ARBA" id="ARBA00013558"/>
    </source>
</evidence>
<dbReference type="GO" id="GO:0046872">
    <property type="term" value="F:metal ion binding"/>
    <property type="evidence" value="ECO:0007669"/>
    <property type="project" value="UniProtKB-KW"/>
</dbReference>
<keyword evidence="7" id="KW-0663">Pyridoxal phosphate</keyword>
<evidence type="ECO:0000313" key="13">
    <source>
        <dbReference type="Proteomes" id="UP000199650"/>
    </source>
</evidence>
<comment type="function">
    <text evidence="2">Catalyzes the removal of elemental sulfur atoms from cysteine to produce alanine. Seems to participate in the biosynthesis of the nitrogenase metalloclusters by providing the inorganic sulfur required for the Fe-S core formation.</text>
</comment>
<comment type="similarity">
    <text evidence="3">Belongs to the class-V pyridoxal-phosphate-dependent aminotransferase family. NifS/IscS subfamily.</text>
</comment>
<dbReference type="InterPro" id="IPR015422">
    <property type="entry name" value="PyrdxlP-dep_Trfase_small"/>
</dbReference>
<dbReference type="GO" id="GO:0051536">
    <property type="term" value="F:iron-sulfur cluster binding"/>
    <property type="evidence" value="ECO:0007669"/>
    <property type="project" value="UniProtKB-KW"/>
</dbReference>
<dbReference type="PIRSF" id="PIRSF005572">
    <property type="entry name" value="NifS"/>
    <property type="match status" value="1"/>
</dbReference>
<dbReference type="Gene3D" id="3.40.640.10">
    <property type="entry name" value="Type I PLP-dependent aspartate aminotransferase-like (Major domain)"/>
    <property type="match status" value="1"/>
</dbReference>
<reference evidence="12 13" key="1">
    <citation type="submission" date="2016-10" db="EMBL/GenBank/DDBJ databases">
        <authorList>
            <person name="de Groot N.N."/>
        </authorList>
    </citation>
    <scope>NUCLEOTIDE SEQUENCE [LARGE SCALE GENOMIC DNA]</scope>
    <source>
        <strain evidence="12 13">DSM 29439</strain>
    </source>
</reference>
<keyword evidence="8" id="KW-0408">Iron</keyword>
<dbReference type="PANTHER" id="PTHR11601">
    <property type="entry name" value="CYSTEINE DESULFURYLASE FAMILY MEMBER"/>
    <property type="match status" value="1"/>
</dbReference>
<evidence type="ECO:0000256" key="9">
    <source>
        <dbReference type="ARBA" id="ARBA00023014"/>
    </source>
</evidence>
<name>A0A1I0NUS0_9RHOB</name>
<organism evidence="12 13">
    <name type="scientific">Aliiroseovarius sediminilitoris</name>
    <dbReference type="NCBI Taxonomy" id="1173584"/>
    <lineage>
        <taxon>Bacteria</taxon>
        <taxon>Pseudomonadati</taxon>
        <taxon>Pseudomonadota</taxon>
        <taxon>Alphaproteobacteria</taxon>
        <taxon>Rhodobacterales</taxon>
        <taxon>Paracoccaceae</taxon>
        <taxon>Aliiroseovarius</taxon>
    </lineage>
</organism>
<accession>A0A1I0NUS0</accession>
<dbReference type="GO" id="GO:0016226">
    <property type="term" value="P:iron-sulfur cluster assembly"/>
    <property type="evidence" value="ECO:0007669"/>
    <property type="project" value="TreeGrafter"/>
</dbReference>
<dbReference type="OrthoDB" id="9808002at2"/>
<evidence type="ECO:0000256" key="5">
    <source>
        <dbReference type="ARBA" id="ARBA00022679"/>
    </source>
</evidence>
<dbReference type="STRING" id="1173584.SAMN05444851_1114"/>
<dbReference type="Pfam" id="PF00266">
    <property type="entry name" value="Aminotran_5"/>
    <property type="match status" value="1"/>
</dbReference>
<dbReference type="InterPro" id="IPR016454">
    <property type="entry name" value="Cysteine_dSase"/>
</dbReference>
<dbReference type="GO" id="GO:0005829">
    <property type="term" value="C:cytosol"/>
    <property type="evidence" value="ECO:0007669"/>
    <property type="project" value="TreeGrafter"/>
</dbReference>
<comment type="catalytic activity">
    <reaction evidence="10">
        <text>(sulfur carrier)-H + L-cysteine = (sulfur carrier)-SH + L-alanine</text>
        <dbReference type="Rhea" id="RHEA:43892"/>
        <dbReference type="Rhea" id="RHEA-COMP:14737"/>
        <dbReference type="Rhea" id="RHEA-COMP:14739"/>
        <dbReference type="ChEBI" id="CHEBI:29917"/>
        <dbReference type="ChEBI" id="CHEBI:35235"/>
        <dbReference type="ChEBI" id="CHEBI:57972"/>
        <dbReference type="ChEBI" id="CHEBI:64428"/>
        <dbReference type="EC" id="2.8.1.7"/>
    </reaction>
</comment>
<dbReference type="InterPro" id="IPR015424">
    <property type="entry name" value="PyrdxlP-dep_Trfase"/>
</dbReference>
<dbReference type="EMBL" id="FOJB01000001">
    <property type="protein sequence ID" value="SEW05386.1"/>
    <property type="molecule type" value="Genomic_DNA"/>
</dbReference>
<dbReference type="RefSeq" id="WP_091428987.1">
    <property type="nucleotide sequence ID" value="NZ_FOJB01000001.1"/>
</dbReference>
<dbReference type="Gene3D" id="1.10.260.50">
    <property type="match status" value="1"/>
</dbReference>
<keyword evidence="9" id="KW-0411">Iron-sulfur</keyword>
<sequence length="380" mass="40366">MTIYLDHQASTPILPTVRAAMQPFWTDCHGNPHSSEHSTGWSANKATESSRTKVANCIGADPDEIIFTSGATEANNLAIKGLRTPEQRQGQRTTILVSATEHKCVLESAAYVAQTKGCAVREIPVNGKGHVDLDKLRDMLSEDVFLVSVALVNNEIGTIQDLASISVLCRDMGAILHSDFAQAPSAVSLQEYADLADMVSLSGHKFGGPMGVGALYVSRELKDRIEPLFHGGGQEGGLRSGTLPLPLCVGLGSAAEFHASEAGTALRARVAGLRDLFVHKLQSNRDHIGLNGDKLCSRHPGNANLRFEGRDAGEMLQRLQPIVSASTGSACSSGISEPSYVLRAIGLTSDEAQASIRFSFGHTNTSDEVLEAAEAIIAVL</sequence>
<dbReference type="AlphaFoldDB" id="A0A1I0NUS0"/>
<dbReference type="Gene3D" id="3.90.1150.10">
    <property type="entry name" value="Aspartate Aminotransferase, domain 1"/>
    <property type="match status" value="1"/>
</dbReference>
<gene>
    <name evidence="12" type="ORF">SAMN05444851_1114</name>
</gene>
<evidence type="ECO:0000259" key="11">
    <source>
        <dbReference type="Pfam" id="PF00266"/>
    </source>
</evidence>
<evidence type="ECO:0000256" key="1">
    <source>
        <dbReference type="ARBA" id="ARBA00001933"/>
    </source>
</evidence>
<evidence type="ECO:0000256" key="8">
    <source>
        <dbReference type="ARBA" id="ARBA00023004"/>
    </source>
</evidence>
<dbReference type="InterPro" id="IPR000192">
    <property type="entry name" value="Aminotrans_V_dom"/>
</dbReference>
<comment type="cofactor">
    <cofactor evidence="1">
        <name>pyridoxal 5'-phosphate</name>
        <dbReference type="ChEBI" id="CHEBI:597326"/>
    </cofactor>
</comment>
<feature type="domain" description="Aminotransferase class V" evidence="11">
    <location>
        <begin position="3"/>
        <end position="369"/>
    </location>
</feature>
<evidence type="ECO:0000256" key="2">
    <source>
        <dbReference type="ARBA" id="ARBA00003120"/>
    </source>
</evidence>
<dbReference type="InterPro" id="IPR015421">
    <property type="entry name" value="PyrdxlP-dep_Trfase_major"/>
</dbReference>